<evidence type="ECO:0000256" key="1">
    <source>
        <dbReference type="ARBA" id="ARBA00002190"/>
    </source>
</evidence>
<dbReference type="EMBL" id="PGEX01000001">
    <property type="protein sequence ID" value="PJJ40536.1"/>
    <property type="molecule type" value="Genomic_DNA"/>
</dbReference>
<dbReference type="PANTHER" id="PTHR33217:SF7">
    <property type="entry name" value="TRANSPOSASE FOR INSERTION SEQUENCE ELEMENT IS1081"/>
    <property type="match status" value="1"/>
</dbReference>
<dbReference type="OrthoDB" id="9779930at2"/>
<evidence type="ECO:0000256" key="3">
    <source>
        <dbReference type="ARBA" id="ARBA00022578"/>
    </source>
</evidence>
<comment type="caution">
    <text evidence="8">The sequence shown here is derived from an EMBL/GenBank/DDBJ whole genome shotgun (WGS) entry which is preliminary data.</text>
</comment>
<evidence type="ECO:0000313" key="7">
    <source>
        <dbReference type="EMBL" id="PJJ40536.1"/>
    </source>
</evidence>
<dbReference type="GO" id="GO:0006313">
    <property type="term" value="P:DNA transposition"/>
    <property type="evidence" value="ECO:0007669"/>
    <property type="project" value="UniProtKB-UniRule"/>
</dbReference>
<evidence type="ECO:0000256" key="5">
    <source>
        <dbReference type="ARBA" id="ARBA00023172"/>
    </source>
</evidence>
<keyword evidence="4 6" id="KW-0238">DNA-binding</keyword>
<proteinExistence type="inferred from homology"/>
<reference evidence="8 11" key="1">
    <citation type="submission" date="2017-11" db="EMBL/GenBank/DDBJ databases">
        <title>Animal gut microbial communities from fecal samples from Wisconsin, USA.</title>
        <authorList>
            <person name="Neumann A."/>
        </authorList>
    </citation>
    <scope>NUCLEOTIDE SEQUENCE [LARGE SCALE GENOMIC DNA]</scope>
    <source>
        <strain evidence="8 11">UWS3</strain>
    </source>
</reference>
<name>A0A2M9A619_9BACT</name>
<comment type="function">
    <text evidence="1 6">Required for the transposition of the insertion element.</text>
</comment>
<dbReference type="Pfam" id="PF00872">
    <property type="entry name" value="Transposase_mut"/>
    <property type="match status" value="1"/>
</dbReference>
<dbReference type="EMBL" id="PGEX01000001">
    <property type="protein sequence ID" value="PJJ41806.1"/>
    <property type="molecule type" value="Genomic_DNA"/>
</dbReference>
<dbReference type="EMBL" id="PGEX01000001">
    <property type="protein sequence ID" value="PJJ42827.1"/>
    <property type="molecule type" value="Genomic_DNA"/>
</dbReference>
<evidence type="ECO:0000313" key="11">
    <source>
        <dbReference type="Proteomes" id="UP000231134"/>
    </source>
</evidence>
<keyword evidence="5 6" id="KW-0233">DNA recombination</keyword>
<dbReference type="PANTHER" id="PTHR33217">
    <property type="entry name" value="TRANSPOSASE FOR INSERTION SEQUENCE ELEMENT IS1081"/>
    <property type="match status" value="1"/>
</dbReference>
<evidence type="ECO:0000256" key="6">
    <source>
        <dbReference type="RuleBase" id="RU365089"/>
    </source>
</evidence>
<evidence type="ECO:0000313" key="8">
    <source>
        <dbReference type="EMBL" id="PJJ41088.1"/>
    </source>
</evidence>
<keyword evidence="6" id="KW-0814">Transposable element</keyword>
<protein>
    <recommendedName>
        <fullName evidence="6">Mutator family transposase</fullName>
    </recommendedName>
</protein>
<gene>
    <name evidence="7" type="ORF">BGX16_0463</name>
    <name evidence="8" type="ORF">BGX16_1043</name>
    <name evidence="9" type="ORF">BGX16_1804</name>
    <name evidence="10" type="ORF">BGX16_2876</name>
</gene>
<evidence type="ECO:0000313" key="9">
    <source>
        <dbReference type="EMBL" id="PJJ41806.1"/>
    </source>
</evidence>
<evidence type="ECO:0000313" key="10">
    <source>
        <dbReference type="EMBL" id="PJJ42827.1"/>
    </source>
</evidence>
<evidence type="ECO:0000256" key="4">
    <source>
        <dbReference type="ARBA" id="ARBA00023125"/>
    </source>
</evidence>
<keyword evidence="11" id="KW-1185">Reference proteome</keyword>
<keyword evidence="3 6" id="KW-0815">Transposition</keyword>
<comment type="similarity">
    <text evidence="2 6">Belongs to the transposase mutator family.</text>
</comment>
<accession>A0A2M9A619</accession>
<dbReference type="Proteomes" id="UP000231134">
    <property type="component" value="Unassembled WGS sequence"/>
</dbReference>
<dbReference type="GO" id="GO:0004803">
    <property type="term" value="F:transposase activity"/>
    <property type="evidence" value="ECO:0007669"/>
    <property type="project" value="UniProtKB-UniRule"/>
</dbReference>
<dbReference type="EMBL" id="PGEX01000001">
    <property type="protein sequence ID" value="PJJ41088.1"/>
    <property type="molecule type" value="Genomic_DNA"/>
</dbReference>
<dbReference type="PROSITE" id="PS01007">
    <property type="entry name" value="TRANSPOSASE_MUTATOR"/>
    <property type="match status" value="1"/>
</dbReference>
<sequence length="404" mass="46720">MDNNIIKIDEEGLKNDLKGVIRKTIEETLNTMLDEEAAELCNAERHERTDERRNYRSGHYHRKLLTSAGEVDLSVPKLRLAPFETAIIERYRRRESSVEESLIEMYLAGVSVRRVEDVTELLWGSRVSASTVSNLNQKVYGKIEEWRNRAIGGEYPYVFVDGIYLKRSWGGEMTSVSVLVAIGVSEDGYREILGACEGASESKECWRSFLVSLRERGLNGVRLFTSDKHLGFLESASEVFPDAKWQRCMVHFFRNLMTKIPRNKLASAMPLLKATYAQEDKEATLKKVADVEQKLRDMGLKSAADLYRKGVMETLTYLDFPHEHWRSIRTNNILERLNREIRRRTRVVGCFPDGESALMLVCARLRHIATKEWGTKRYLNMKHLYEMEKENELKREQEKDGNVA</sequence>
<dbReference type="GO" id="GO:0003677">
    <property type="term" value="F:DNA binding"/>
    <property type="evidence" value="ECO:0007669"/>
    <property type="project" value="UniProtKB-UniRule"/>
</dbReference>
<evidence type="ECO:0000256" key="2">
    <source>
        <dbReference type="ARBA" id="ARBA00010961"/>
    </source>
</evidence>
<dbReference type="NCBIfam" id="NF033543">
    <property type="entry name" value="transpos_IS256"/>
    <property type="match status" value="1"/>
</dbReference>
<dbReference type="AlphaFoldDB" id="A0A2M9A619"/>
<organism evidence="8 11">
    <name type="scientific">Hallerella succinigenes</name>
    <dbReference type="NCBI Taxonomy" id="1896222"/>
    <lineage>
        <taxon>Bacteria</taxon>
        <taxon>Pseudomonadati</taxon>
        <taxon>Fibrobacterota</taxon>
        <taxon>Fibrobacteria</taxon>
        <taxon>Fibrobacterales</taxon>
        <taxon>Fibrobacteraceae</taxon>
        <taxon>Hallerella</taxon>
    </lineage>
</organism>
<dbReference type="RefSeq" id="WP_100424606.1">
    <property type="nucleotide sequence ID" value="NZ_PGEX01000001.1"/>
</dbReference>
<dbReference type="InterPro" id="IPR001207">
    <property type="entry name" value="Transposase_mutator"/>
</dbReference>